<feature type="signal peptide" evidence="1">
    <location>
        <begin position="1"/>
        <end position="23"/>
    </location>
</feature>
<evidence type="ECO:0008006" key="4">
    <source>
        <dbReference type="Google" id="ProtNLM"/>
    </source>
</evidence>
<evidence type="ECO:0000313" key="3">
    <source>
        <dbReference type="Proteomes" id="UP001057474"/>
    </source>
</evidence>
<feature type="chain" id="PRO_5046643337" description="Lipoprotein" evidence="1">
    <location>
        <begin position="24"/>
        <end position="302"/>
    </location>
</feature>
<organism evidence="2 3">
    <name type="scientific">Legionella lytica</name>
    <dbReference type="NCBI Taxonomy" id="96232"/>
    <lineage>
        <taxon>Bacteria</taxon>
        <taxon>Pseudomonadati</taxon>
        <taxon>Pseudomonadota</taxon>
        <taxon>Gammaproteobacteria</taxon>
        <taxon>Legionellales</taxon>
        <taxon>Legionellaceae</taxon>
        <taxon>Legionella</taxon>
    </lineage>
</organism>
<dbReference type="EMBL" id="CP071527">
    <property type="protein sequence ID" value="USQ13699.1"/>
    <property type="molecule type" value="Genomic_DNA"/>
</dbReference>
<protein>
    <recommendedName>
        <fullName evidence="4">Lipoprotein</fullName>
    </recommendedName>
</protein>
<reference evidence="2" key="1">
    <citation type="submission" date="2021-03" db="EMBL/GenBank/DDBJ databases">
        <title>Legionella lytica PCM 2298.</title>
        <authorList>
            <person name="Koper P."/>
        </authorList>
    </citation>
    <scope>NUCLEOTIDE SEQUENCE</scope>
    <source>
        <strain evidence="2">PCM 2298</strain>
    </source>
</reference>
<keyword evidence="3" id="KW-1185">Reference proteome</keyword>
<name>A0ABY4Y850_9GAMM</name>
<accession>A0ABY4Y850</accession>
<keyword evidence="1" id="KW-0732">Signal</keyword>
<evidence type="ECO:0000313" key="2">
    <source>
        <dbReference type="EMBL" id="USQ13699.1"/>
    </source>
</evidence>
<sequence>MEKITRLVPQACIALLTSLSLTACTSIGRVPLDVNQQHTIHQANEILATNQKTLEVEPMASPSAAYGGAFGAPGIIAAAVINGAVVHSENKKAEKRFDPIHKNLVGVDFNQQMNQQLSKELKTIKWLHFNKGKVDGEVSLAKKNILINESKGDALVYVGLSYKLSHNTLDTLMMAADVEIYKKGVPRPTLIYQNKFQYFEKLAPLPINEAIKHWADNNAAKARQAMQTGIQFLSKAIAQDIQNPTTNSNMHYPVNIWYTDVREGHGIIEAGHLEEKIGDKNVVRNRFGELTIINDRLVTKRT</sequence>
<dbReference type="Proteomes" id="UP001057474">
    <property type="component" value="Chromosome"/>
</dbReference>
<proteinExistence type="predicted"/>
<evidence type="ECO:0000256" key="1">
    <source>
        <dbReference type="SAM" id="SignalP"/>
    </source>
</evidence>
<gene>
    <name evidence="2" type="ORF">J2N86_13640</name>
</gene>
<dbReference type="RefSeq" id="WP_252580015.1">
    <property type="nucleotide sequence ID" value="NZ_CP071527.1"/>
</dbReference>
<dbReference type="PROSITE" id="PS51257">
    <property type="entry name" value="PROKAR_LIPOPROTEIN"/>
    <property type="match status" value="1"/>
</dbReference>